<dbReference type="AlphaFoldDB" id="A0A517ZUQ3"/>
<proteinExistence type="predicted"/>
<keyword evidence="2" id="KW-1185">Reference proteome</keyword>
<dbReference type="Proteomes" id="UP000319383">
    <property type="component" value="Chromosome"/>
</dbReference>
<name>A0A517ZUQ3_9PLAN</name>
<accession>A0A517ZUQ3</accession>
<gene>
    <name evidence="1" type="ORF">Mal52_47070</name>
</gene>
<dbReference type="KEGG" id="sdyn:Mal52_47070"/>
<protein>
    <submittedName>
        <fullName evidence="1">Uncharacterized protein</fullName>
    </submittedName>
</protein>
<evidence type="ECO:0000313" key="2">
    <source>
        <dbReference type="Proteomes" id="UP000319383"/>
    </source>
</evidence>
<organism evidence="1 2">
    <name type="scientific">Symmachiella dynata</name>
    <dbReference type="NCBI Taxonomy" id="2527995"/>
    <lineage>
        <taxon>Bacteria</taxon>
        <taxon>Pseudomonadati</taxon>
        <taxon>Planctomycetota</taxon>
        <taxon>Planctomycetia</taxon>
        <taxon>Planctomycetales</taxon>
        <taxon>Planctomycetaceae</taxon>
        <taxon>Symmachiella</taxon>
    </lineage>
</organism>
<dbReference type="EMBL" id="CP036276">
    <property type="protein sequence ID" value="QDU46190.1"/>
    <property type="molecule type" value="Genomic_DNA"/>
</dbReference>
<reference evidence="1 2" key="1">
    <citation type="submission" date="2019-02" db="EMBL/GenBank/DDBJ databases">
        <title>Deep-cultivation of Planctomycetes and their phenomic and genomic characterization uncovers novel biology.</title>
        <authorList>
            <person name="Wiegand S."/>
            <person name="Jogler M."/>
            <person name="Boedeker C."/>
            <person name="Pinto D."/>
            <person name="Vollmers J."/>
            <person name="Rivas-Marin E."/>
            <person name="Kohn T."/>
            <person name="Peeters S.H."/>
            <person name="Heuer A."/>
            <person name="Rast P."/>
            <person name="Oberbeckmann S."/>
            <person name="Bunk B."/>
            <person name="Jeske O."/>
            <person name="Meyerdierks A."/>
            <person name="Storesund J.E."/>
            <person name="Kallscheuer N."/>
            <person name="Luecker S."/>
            <person name="Lage O.M."/>
            <person name="Pohl T."/>
            <person name="Merkel B.J."/>
            <person name="Hornburger P."/>
            <person name="Mueller R.-W."/>
            <person name="Bruemmer F."/>
            <person name="Labrenz M."/>
            <person name="Spormann A.M."/>
            <person name="Op den Camp H."/>
            <person name="Overmann J."/>
            <person name="Amann R."/>
            <person name="Jetten M.S.M."/>
            <person name="Mascher T."/>
            <person name="Medema M.H."/>
            <person name="Devos D.P."/>
            <person name="Kaster A.-K."/>
            <person name="Ovreas L."/>
            <person name="Rohde M."/>
            <person name="Galperin M.Y."/>
            <person name="Jogler C."/>
        </authorList>
    </citation>
    <scope>NUCLEOTIDE SEQUENCE [LARGE SCALE GENOMIC DNA]</scope>
    <source>
        <strain evidence="1 2">Mal52</strain>
    </source>
</reference>
<evidence type="ECO:0000313" key="1">
    <source>
        <dbReference type="EMBL" id="QDU46190.1"/>
    </source>
</evidence>
<sequence>MSYLKPSFHREPQMDQQSIAYPANMLTVYPLRT</sequence>